<evidence type="ECO:0000313" key="15">
    <source>
        <dbReference type="Proteomes" id="UP000249218"/>
    </source>
</evidence>
<name>A0A2W1BL59_HELAM</name>
<feature type="transmembrane region" description="Helical" evidence="12">
    <location>
        <begin position="669"/>
        <end position="689"/>
    </location>
</feature>
<dbReference type="AlphaFoldDB" id="A0A2W1BL59"/>
<evidence type="ECO:0000256" key="7">
    <source>
        <dbReference type="ARBA" id="ARBA00023053"/>
    </source>
</evidence>
<feature type="transmembrane region" description="Helical" evidence="12">
    <location>
        <begin position="487"/>
        <end position="509"/>
    </location>
</feature>
<feature type="transmembrane region" description="Helical" evidence="12">
    <location>
        <begin position="608"/>
        <end position="626"/>
    </location>
</feature>
<feature type="transmembrane region" description="Helical" evidence="12">
    <location>
        <begin position="81"/>
        <end position="100"/>
    </location>
</feature>
<feature type="transmembrane region" description="Helical" evidence="12">
    <location>
        <begin position="807"/>
        <end position="829"/>
    </location>
</feature>
<evidence type="ECO:0000256" key="10">
    <source>
        <dbReference type="ARBA" id="ARBA00054632"/>
    </source>
</evidence>
<feature type="transmembrane region" description="Helical" evidence="12">
    <location>
        <begin position="841"/>
        <end position="861"/>
    </location>
</feature>
<dbReference type="EMBL" id="KZ150053">
    <property type="protein sequence ID" value="PZC74374.1"/>
    <property type="molecule type" value="Genomic_DNA"/>
</dbReference>
<dbReference type="PROSITE" id="PS50850">
    <property type="entry name" value="MFS"/>
    <property type="match status" value="2"/>
</dbReference>
<feature type="domain" description="Major facilitator superfamily (MFS) profile" evidence="13">
    <location>
        <begin position="447"/>
        <end position="864"/>
    </location>
</feature>
<evidence type="ECO:0000256" key="5">
    <source>
        <dbReference type="ARBA" id="ARBA00022847"/>
    </source>
</evidence>
<dbReference type="OrthoDB" id="2985014at2759"/>
<evidence type="ECO:0000256" key="8">
    <source>
        <dbReference type="ARBA" id="ARBA00023136"/>
    </source>
</evidence>
<dbReference type="FunFam" id="1.20.1250.20:FF:000423">
    <property type="entry name" value="Putative inorganic phosphate cotransporter-like Protein"/>
    <property type="match status" value="1"/>
</dbReference>
<dbReference type="CDD" id="cd17318">
    <property type="entry name" value="MFS_SLC17"/>
    <property type="match status" value="1"/>
</dbReference>
<feature type="transmembrane region" description="Helical" evidence="12">
    <location>
        <begin position="174"/>
        <end position="193"/>
    </location>
</feature>
<evidence type="ECO:0000259" key="13">
    <source>
        <dbReference type="PROSITE" id="PS50850"/>
    </source>
</evidence>
<dbReference type="PANTHER" id="PTHR11662:SF280">
    <property type="entry name" value="FI21844P1-RELATED"/>
    <property type="match status" value="1"/>
</dbReference>
<dbReference type="Gene3D" id="1.20.1250.20">
    <property type="entry name" value="MFS general substrate transporter like domains"/>
    <property type="match status" value="4"/>
</dbReference>
<proteinExistence type="inferred from homology"/>
<evidence type="ECO:0000256" key="1">
    <source>
        <dbReference type="ARBA" id="ARBA00004141"/>
    </source>
</evidence>
<dbReference type="GO" id="GO:0015293">
    <property type="term" value="F:symporter activity"/>
    <property type="evidence" value="ECO:0007669"/>
    <property type="project" value="UniProtKB-KW"/>
</dbReference>
<feature type="transmembrane region" description="Helical" evidence="12">
    <location>
        <begin position="341"/>
        <end position="363"/>
    </location>
</feature>
<keyword evidence="9" id="KW-0406">Ion transport</keyword>
<keyword evidence="9" id="KW-0739">Sodium transport</keyword>
<keyword evidence="5" id="KW-0769">Symport</keyword>
<feature type="transmembrane region" description="Helical" evidence="12">
    <location>
        <begin position="369"/>
        <end position="395"/>
    </location>
</feature>
<evidence type="ECO:0000256" key="6">
    <source>
        <dbReference type="ARBA" id="ARBA00022989"/>
    </source>
</evidence>
<evidence type="ECO:0000256" key="4">
    <source>
        <dbReference type="ARBA" id="ARBA00022692"/>
    </source>
</evidence>
<keyword evidence="4 12" id="KW-0812">Transmembrane</keyword>
<dbReference type="FunFam" id="1.20.1250.20:FF:000144">
    <property type="entry name" value="Picot, isoform B"/>
    <property type="match status" value="1"/>
</dbReference>
<feature type="transmembrane region" description="Helical" evidence="12">
    <location>
        <begin position="580"/>
        <end position="602"/>
    </location>
</feature>
<protein>
    <recommendedName>
        <fullName evidence="11">Putative inorganic phosphate cotransporter</fullName>
    </recommendedName>
</protein>
<keyword evidence="15" id="KW-1185">Reference proteome</keyword>
<dbReference type="InterPro" id="IPR020846">
    <property type="entry name" value="MFS_dom"/>
</dbReference>
<evidence type="ECO:0000256" key="11">
    <source>
        <dbReference type="ARBA" id="ARBA00068450"/>
    </source>
</evidence>
<dbReference type="PANTHER" id="PTHR11662">
    <property type="entry name" value="SOLUTE CARRIER FAMILY 17"/>
    <property type="match status" value="1"/>
</dbReference>
<keyword evidence="3" id="KW-0813">Transport</keyword>
<evidence type="ECO:0000256" key="2">
    <source>
        <dbReference type="ARBA" id="ARBA00008586"/>
    </source>
</evidence>
<sequence>MCSKIFGIRHLQVLLLFFALVLGFAMRVNISMAIVAMTDKRSEDPFDWNMQIQSIVFSSFFWGYIILQIPSGELAARYGGTILVTISIAVNSVVSLLIPFGAHYGGWKALCVLRGIQGLSQGCLYPTMHHLIGKWVPLEEKARLGTFIYGGTLLGTGIQLVASGYIAAYWGWPAIFYINGSLAAIWVMFYFFLGADSPQKSKHITREERLYIQTSLGHLNGQKILKTPWKKLALSRPFISLIVMHSGHNWGFWTLMTEIPSYMNLILEVDIKANGTLSALPYFVMYILSIPCGIISDYGLKKNWFSINTCRKVSNSIGEFGPALALIALCHSPPGNVTQAVGLLTVVVGLNAGHLSGFMLVHIDMAPNFAGTMMGITTFFANVVSIIAPLVAGLILEDQYDIKQWALVFYVTSCIYIVSNIIFIIFGTSARQPWNEPEVGYWGIRHVQGFFLFTSFVLAFAMRINMSMAIVAMTAERTFAWSMQTQSVILSSFLWGYVVLQIPSGLMTAKYGGKILLIMCNSVNAIVSLLIPYISYKTGWKGLCFCRVLQGLSQGSIYPASHYLVTKWIPIEEKGRCVSIIYGGAFLGMGLQLLVSGFIIHIWEWPAIFYSNGILGIIWCLSYMYFGSDSPQKSKMISPEERLLIQTSLGLVGPQKVLKTPWKAIFTSVPFYALLLTHCFHNWGFWTLVTELPSYMGQALNVHIKKNGVVSSIPYFTTYALSFVFGFATDYALKNKLCSTGTCRKVCNSIGELGPAIMLIALCQVPKGQVTACIVLLVLVVGLNAGYMTGFNITHIDMAPNFAGPLMGMTGCIANFVGIMALLVAGAIIEDEKDPEQWRIVFYLSSAIYIAASLVFIFFASNEKQAWNDPPQEGSGK</sequence>
<dbReference type="GO" id="GO:0006820">
    <property type="term" value="P:monoatomic anion transport"/>
    <property type="evidence" value="ECO:0007669"/>
    <property type="project" value="TreeGrafter"/>
</dbReference>
<dbReference type="GO" id="GO:0006814">
    <property type="term" value="P:sodium ion transport"/>
    <property type="evidence" value="ECO:0007669"/>
    <property type="project" value="UniProtKB-KW"/>
</dbReference>
<dbReference type="FunFam" id="1.20.1250.20:FF:000003">
    <property type="entry name" value="Solute carrier family 17 member 3"/>
    <property type="match status" value="2"/>
</dbReference>
<dbReference type="Proteomes" id="UP000249218">
    <property type="component" value="Unassembled WGS sequence"/>
</dbReference>
<comment type="subcellular location">
    <subcellularLocation>
        <location evidence="1">Membrane</location>
        <topology evidence="1">Multi-pass membrane protein</topology>
    </subcellularLocation>
</comment>
<feature type="transmembrane region" description="Helical" evidence="12">
    <location>
        <begin position="450"/>
        <end position="475"/>
    </location>
</feature>
<feature type="domain" description="Major facilitator superfamily (MFS) profile" evidence="13">
    <location>
        <begin position="11"/>
        <end position="431"/>
    </location>
</feature>
<comment type="function">
    <text evidence="10">May be an inorganic phosphate cotransporter.</text>
</comment>
<feature type="transmembrane region" description="Helical" evidence="12">
    <location>
        <begin position="51"/>
        <end position="69"/>
    </location>
</feature>
<dbReference type="Pfam" id="PF07690">
    <property type="entry name" value="MFS_1"/>
    <property type="match status" value="2"/>
</dbReference>
<dbReference type="InterPro" id="IPR036259">
    <property type="entry name" value="MFS_trans_sf"/>
</dbReference>
<evidence type="ECO:0000256" key="12">
    <source>
        <dbReference type="SAM" id="Phobius"/>
    </source>
</evidence>
<dbReference type="InterPro" id="IPR011701">
    <property type="entry name" value="MFS"/>
</dbReference>
<feature type="transmembrane region" description="Helical" evidence="12">
    <location>
        <begin position="768"/>
        <end position="787"/>
    </location>
</feature>
<comment type="similarity">
    <text evidence="2">Belongs to the major facilitator superfamily. Sodium/anion cotransporter family.</text>
</comment>
<feature type="transmembrane region" description="Helical" evidence="12">
    <location>
        <begin position="276"/>
        <end position="295"/>
    </location>
</feature>
<keyword evidence="7" id="KW-0915">Sodium</keyword>
<feature type="transmembrane region" description="Helical" evidence="12">
    <location>
        <begin position="407"/>
        <end position="430"/>
    </location>
</feature>
<keyword evidence="8 12" id="KW-0472">Membrane</keyword>
<feature type="transmembrane region" description="Helical" evidence="12">
    <location>
        <begin position="709"/>
        <end position="728"/>
    </location>
</feature>
<dbReference type="GO" id="GO:0016020">
    <property type="term" value="C:membrane"/>
    <property type="evidence" value="ECO:0007669"/>
    <property type="project" value="UniProtKB-SubCell"/>
</dbReference>
<evidence type="ECO:0000313" key="14">
    <source>
        <dbReference type="EMBL" id="PZC74374.1"/>
    </source>
</evidence>
<organism evidence="14 15">
    <name type="scientific">Helicoverpa armigera</name>
    <name type="common">Cotton bollworm</name>
    <name type="synonym">Heliothis armigera</name>
    <dbReference type="NCBI Taxonomy" id="29058"/>
    <lineage>
        <taxon>Eukaryota</taxon>
        <taxon>Metazoa</taxon>
        <taxon>Ecdysozoa</taxon>
        <taxon>Arthropoda</taxon>
        <taxon>Hexapoda</taxon>
        <taxon>Insecta</taxon>
        <taxon>Pterygota</taxon>
        <taxon>Neoptera</taxon>
        <taxon>Endopterygota</taxon>
        <taxon>Lepidoptera</taxon>
        <taxon>Glossata</taxon>
        <taxon>Ditrysia</taxon>
        <taxon>Noctuoidea</taxon>
        <taxon>Noctuidae</taxon>
        <taxon>Heliothinae</taxon>
        <taxon>Helicoverpa</taxon>
    </lineage>
</organism>
<accession>A0A2W1BL59</accession>
<evidence type="ECO:0000256" key="3">
    <source>
        <dbReference type="ARBA" id="ARBA00022448"/>
    </source>
</evidence>
<feature type="transmembrane region" description="Helical" evidence="12">
    <location>
        <begin position="515"/>
        <end position="534"/>
    </location>
</feature>
<dbReference type="InterPro" id="IPR050382">
    <property type="entry name" value="MFS_Na/Anion_cotransporter"/>
</dbReference>
<keyword evidence="6 12" id="KW-1133">Transmembrane helix</keyword>
<evidence type="ECO:0000256" key="9">
    <source>
        <dbReference type="ARBA" id="ARBA00023201"/>
    </source>
</evidence>
<reference evidence="14 15" key="1">
    <citation type="journal article" date="2017" name="BMC Biol.">
        <title>Genomic innovations, transcriptional plasticity and gene loss underlying the evolution and divergence of two highly polyphagous and invasive Helicoverpa pest species.</title>
        <authorList>
            <person name="Pearce S.L."/>
            <person name="Clarke D.F."/>
            <person name="East P.D."/>
            <person name="Elfekih S."/>
            <person name="Gordon K.H."/>
            <person name="Jermiin L.S."/>
            <person name="McGaughran A."/>
            <person name="Oakeshott J.G."/>
            <person name="Papanikolaou A."/>
            <person name="Perera O.P."/>
            <person name="Rane R.V."/>
            <person name="Richards S."/>
            <person name="Tay W.T."/>
            <person name="Walsh T.K."/>
            <person name="Anderson A."/>
            <person name="Anderson C.J."/>
            <person name="Asgari S."/>
            <person name="Board P.G."/>
            <person name="Bretschneider A."/>
            <person name="Campbell P.M."/>
            <person name="Chertemps T."/>
            <person name="Christeller J.T."/>
            <person name="Coppin C.W."/>
            <person name="Downes S.J."/>
            <person name="Duan G."/>
            <person name="Farnsworth C.A."/>
            <person name="Good R.T."/>
            <person name="Han L.B."/>
            <person name="Han Y.C."/>
            <person name="Hatje K."/>
            <person name="Horne I."/>
            <person name="Huang Y.P."/>
            <person name="Hughes D.S."/>
            <person name="Jacquin-Joly E."/>
            <person name="James W."/>
            <person name="Jhangiani S."/>
            <person name="Kollmar M."/>
            <person name="Kuwar S.S."/>
            <person name="Li S."/>
            <person name="Liu N.Y."/>
            <person name="Maibeche M.T."/>
            <person name="Miller J.R."/>
            <person name="Montagne N."/>
            <person name="Perry T."/>
            <person name="Qu J."/>
            <person name="Song S.V."/>
            <person name="Sutton G.G."/>
            <person name="Vogel H."/>
            <person name="Walenz B.P."/>
            <person name="Xu W."/>
            <person name="Zhang H.J."/>
            <person name="Zou Z."/>
            <person name="Batterham P."/>
            <person name="Edwards O.R."/>
            <person name="Feyereisen R."/>
            <person name="Gibbs R.A."/>
            <person name="Heckel D.G."/>
            <person name="McGrath A."/>
            <person name="Robin C."/>
            <person name="Scherer S.E."/>
            <person name="Worley K.C."/>
            <person name="Wu Y.D."/>
        </authorList>
    </citation>
    <scope>NUCLEOTIDE SEQUENCE [LARGE SCALE GENOMIC DNA]</scope>
    <source>
        <strain evidence="14">Harm_GR_Male_#8</strain>
        <tissue evidence="14">Whole organism</tissue>
    </source>
</reference>
<gene>
    <name evidence="14" type="primary">HaOG207937</name>
    <name evidence="14" type="ORF">B5X24_HaOG207937</name>
</gene>
<dbReference type="SUPFAM" id="SSF103473">
    <property type="entry name" value="MFS general substrate transporter"/>
    <property type="match status" value="2"/>
</dbReference>
<feature type="transmembrane region" description="Helical" evidence="12">
    <location>
        <begin position="146"/>
        <end position="168"/>
    </location>
</feature>